<keyword evidence="9 12" id="KW-1133">Transmembrane helix</keyword>
<dbReference type="RefSeq" id="XP_007778060.1">
    <property type="nucleotide sequence ID" value="XM_007779870.1"/>
</dbReference>
<dbReference type="GO" id="GO:0006506">
    <property type="term" value="P:GPI anchor biosynthetic process"/>
    <property type="evidence" value="ECO:0007669"/>
    <property type="project" value="UniProtKB-UniPathway"/>
</dbReference>
<evidence type="ECO:0000256" key="6">
    <source>
        <dbReference type="ARBA" id="ARBA00022679"/>
    </source>
</evidence>
<evidence type="ECO:0000256" key="1">
    <source>
        <dbReference type="ARBA" id="ARBA00004477"/>
    </source>
</evidence>
<evidence type="ECO:0000313" key="13">
    <source>
        <dbReference type="EMBL" id="EON62743.1"/>
    </source>
</evidence>
<comment type="subcellular location">
    <subcellularLocation>
        <location evidence="1 12">Endoplasmic reticulum membrane</location>
        <topology evidence="1 12">Multi-pass membrane protein</topology>
    </subcellularLocation>
</comment>
<organism evidence="13 14">
    <name type="scientific">Coniosporium apollinis (strain CBS 100218)</name>
    <name type="common">Rock-inhabiting black yeast</name>
    <dbReference type="NCBI Taxonomy" id="1168221"/>
    <lineage>
        <taxon>Eukaryota</taxon>
        <taxon>Fungi</taxon>
        <taxon>Dikarya</taxon>
        <taxon>Ascomycota</taxon>
        <taxon>Pezizomycotina</taxon>
        <taxon>Dothideomycetes</taxon>
        <taxon>Dothideomycetes incertae sedis</taxon>
        <taxon>Coniosporium</taxon>
    </lineage>
</organism>
<feature type="transmembrane region" description="Helical" evidence="12">
    <location>
        <begin position="233"/>
        <end position="255"/>
    </location>
</feature>
<keyword evidence="8 12" id="KW-0256">Endoplasmic reticulum</keyword>
<gene>
    <name evidence="13" type="ORF">W97_01968</name>
</gene>
<dbReference type="GO" id="GO:0005789">
    <property type="term" value="C:endoplasmic reticulum membrane"/>
    <property type="evidence" value="ECO:0007669"/>
    <property type="project" value="UniProtKB-SubCell"/>
</dbReference>
<evidence type="ECO:0000256" key="11">
    <source>
        <dbReference type="ARBA" id="ARBA00024708"/>
    </source>
</evidence>
<keyword evidence="5 12" id="KW-0328">Glycosyltransferase</keyword>
<evidence type="ECO:0000256" key="9">
    <source>
        <dbReference type="ARBA" id="ARBA00022989"/>
    </source>
</evidence>
<feature type="transmembrane region" description="Helical" evidence="12">
    <location>
        <begin position="275"/>
        <end position="294"/>
    </location>
</feature>
<proteinExistence type="inferred from homology"/>
<evidence type="ECO:0000256" key="8">
    <source>
        <dbReference type="ARBA" id="ARBA00022824"/>
    </source>
</evidence>
<evidence type="ECO:0000256" key="12">
    <source>
        <dbReference type="RuleBase" id="RU363075"/>
    </source>
</evidence>
<evidence type="ECO:0000313" key="14">
    <source>
        <dbReference type="Proteomes" id="UP000016924"/>
    </source>
</evidence>
<dbReference type="GO" id="GO:0000026">
    <property type="term" value="F:alpha-1,2-mannosyltransferase activity"/>
    <property type="evidence" value="ECO:0007669"/>
    <property type="project" value="TreeGrafter"/>
</dbReference>
<feature type="transmembrane region" description="Helical" evidence="12">
    <location>
        <begin position="329"/>
        <end position="349"/>
    </location>
</feature>
<evidence type="ECO:0000256" key="7">
    <source>
        <dbReference type="ARBA" id="ARBA00022692"/>
    </source>
</evidence>
<comment type="pathway">
    <text evidence="2">Glycolipid biosynthesis; glycosylphosphatidylinositol-anchor biosynthesis.</text>
</comment>
<dbReference type="UniPathway" id="UPA00196"/>
<dbReference type="STRING" id="1168221.R7YLJ3"/>
<dbReference type="OMA" id="HEWPDYL"/>
<dbReference type="GeneID" id="19899279"/>
<sequence>MSSEPDAQDVPTTDASIEGPGHAAALLGADTGNSETATPWSHTILLHLIAFRLLNALTIRTFFQPDEYFQSLEPAWQMSFGVGSGAWITWEWRSRLRSSIHPGLFAVVYQGFSSPANICNAQPAVRAELLLAAPKIAQAILAALLDFANWKFARRTFGQGSINAWATLALTVCSPWQWFCSTRTLSNCLETTITATALYHWPWECISADPQILCSTARLGAYRLTSSRVRLRISLLLAALACVLRPTNLLIWLCISIPLLWSSRPLSRRLLIREALLCGTYVLAFSALCDRLYYHTWTLPQLQFLHFNLAQDLAVFYGRNRPDYYLTEGLPLLLTTALPFAVLGLLRALLGRHDYDSKSSKPEVPPGPVLKVLAWTVVIVIAVLSLVSHKEVRFIYPLLPILNILAAGPLVSFFTPGTASRKAILAILVFVNVIIAGYTTQIHQRGVIDVLHYLRHEHEQSPQQRVSVGFLMPCHSTPWRSHLIYPEIEAWALTCEPPIGVPLAERDRYLDEADQFYLNPMAWMKMNLGGSHEDDKQNGWRNLTEGQKRGWPQYLVFFDQLEGVVKEATRGHAYKGSWRGFNSHWHDDWRRRGDVVVYKKIQDAETVR</sequence>
<dbReference type="EC" id="2.4.1.-" evidence="12"/>
<evidence type="ECO:0000256" key="4">
    <source>
        <dbReference type="ARBA" id="ARBA00022502"/>
    </source>
</evidence>
<keyword evidence="10 12" id="KW-0472">Membrane</keyword>
<dbReference type="PANTHER" id="PTHR22760:SF4">
    <property type="entry name" value="GPI MANNOSYLTRANSFERASE 3"/>
    <property type="match status" value="1"/>
</dbReference>
<keyword evidence="14" id="KW-1185">Reference proteome</keyword>
<dbReference type="InterPro" id="IPR005599">
    <property type="entry name" value="GPI_mannosylTrfase"/>
</dbReference>
<feature type="transmembrane region" description="Helical" evidence="12">
    <location>
        <begin position="369"/>
        <end position="388"/>
    </location>
</feature>
<name>R7YLJ3_CONA1</name>
<dbReference type="OrthoDB" id="416834at2759"/>
<dbReference type="PANTHER" id="PTHR22760">
    <property type="entry name" value="GLYCOSYLTRANSFERASE"/>
    <property type="match status" value="1"/>
</dbReference>
<feature type="transmembrane region" description="Helical" evidence="12">
    <location>
        <begin position="423"/>
        <end position="440"/>
    </location>
</feature>
<comment type="function">
    <text evidence="11">Mannosyltransferase involved in glycosylphosphatidylinositol-anchor biosynthesis. Transfers the third mannose to Man2-GlcN-acyl-PI during GPI precursor assembly.</text>
</comment>
<evidence type="ECO:0000256" key="10">
    <source>
        <dbReference type="ARBA" id="ARBA00023136"/>
    </source>
</evidence>
<comment type="similarity">
    <text evidence="3">Belongs to the glycosyltransferase 22 family. PIGB subfamily.</text>
</comment>
<reference evidence="14" key="1">
    <citation type="submission" date="2012-06" db="EMBL/GenBank/DDBJ databases">
        <title>The genome sequence of Coniosporium apollinis CBS 100218.</title>
        <authorList>
            <consortium name="The Broad Institute Genome Sequencing Platform"/>
            <person name="Cuomo C."/>
            <person name="Gorbushina A."/>
            <person name="Noack S."/>
            <person name="Walker B."/>
            <person name="Young S.K."/>
            <person name="Zeng Q."/>
            <person name="Gargeya S."/>
            <person name="Fitzgerald M."/>
            <person name="Haas B."/>
            <person name="Abouelleil A."/>
            <person name="Alvarado L."/>
            <person name="Arachchi H.M."/>
            <person name="Berlin A.M."/>
            <person name="Chapman S.B."/>
            <person name="Goldberg J."/>
            <person name="Griggs A."/>
            <person name="Gujja S."/>
            <person name="Hansen M."/>
            <person name="Howarth C."/>
            <person name="Imamovic A."/>
            <person name="Larimer J."/>
            <person name="McCowan C."/>
            <person name="Montmayeur A."/>
            <person name="Murphy C."/>
            <person name="Neiman D."/>
            <person name="Pearson M."/>
            <person name="Priest M."/>
            <person name="Roberts A."/>
            <person name="Saif S."/>
            <person name="Shea T."/>
            <person name="Sisk P."/>
            <person name="Sykes S."/>
            <person name="Wortman J."/>
            <person name="Nusbaum C."/>
            <person name="Birren B."/>
        </authorList>
    </citation>
    <scope>NUCLEOTIDE SEQUENCE [LARGE SCALE GENOMIC DNA]</scope>
    <source>
        <strain evidence="14">CBS 100218</strain>
    </source>
</reference>
<dbReference type="Proteomes" id="UP000016924">
    <property type="component" value="Unassembled WGS sequence"/>
</dbReference>
<evidence type="ECO:0000256" key="3">
    <source>
        <dbReference type="ARBA" id="ARBA00006065"/>
    </source>
</evidence>
<dbReference type="Pfam" id="PF03901">
    <property type="entry name" value="Glyco_transf_22"/>
    <property type="match status" value="1"/>
</dbReference>
<dbReference type="HOGENOM" id="CLU_012353_1_0_1"/>
<feature type="transmembrane region" description="Helical" evidence="12">
    <location>
        <begin position="394"/>
        <end position="414"/>
    </location>
</feature>
<dbReference type="eggNOG" id="KOG1771">
    <property type="taxonomic scope" value="Eukaryota"/>
</dbReference>
<keyword evidence="4" id="KW-0337">GPI-anchor biosynthesis</keyword>
<keyword evidence="7 12" id="KW-0812">Transmembrane</keyword>
<accession>R7YLJ3</accession>
<evidence type="ECO:0000256" key="5">
    <source>
        <dbReference type="ARBA" id="ARBA00022676"/>
    </source>
</evidence>
<keyword evidence="6" id="KW-0808">Transferase</keyword>
<protein>
    <recommendedName>
        <fullName evidence="12">Mannosyltransferase</fullName>
        <ecNumber evidence="12">2.4.1.-</ecNumber>
    </recommendedName>
</protein>
<dbReference type="EMBL" id="JH767560">
    <property type="protein sequence ID" value="EON62743.1"/>
    <property type="molecule type" value="Genomic_DNA"/>
</dbReference>
<evidence type="ECO:0000256" key="2">
    <source>
        <dbReference type="ARBA" id="ARBA00004687"/>
    </source>
</evidence>
<dbReference type="AlphaFoldDB" id="R7YLJ3"/>